<evidence type="ECO:0000313" key="2">
    <source>
        <dbReference type="Proteomes" id="UP000265703"/>
    </source>
</evidence>
<sequence length="287" mass="33599">MKQKDDDPSSEYEASSENVTTRIDGIKLLQIFANIDKSVKLIPDTGLVLLKDETDFVKLSNGKIIKYYIDNKNEHRCPKECEENGICKIVVEPTAMIKQQSEYVNKFGSFMFTKYSQTFQRLQCCKKIPPYKFEHEGKHVHEEKKIHECDVSCPDDEGKHIKEENNKQNFQYCDAKCPNCAYYCTLPYDHGKMHNTEHDTVHGNMLLTTFTCEEEEFEFEGSSLNINKYINLYLCENHRYIDFCKDPDICESEGGSRKEGILEHIKDPYSKEDRENFKKYDYECADE</sequence>
<evidence type="ECO:0000313" key="1">
    <source>
        <dbReference type="EMBL" id="RIA84631.1"/>
    </source>
</evidence>
<proteinExistence type="predicted"/>
<name>A0A397SP64_9GLOM</name>
<dbReference type="EMBL" id="QKYT01000479">
    <property type="protein sequence ID" value="RIA84631.1"/>
    <property type="molecule type" value="Genomic_DNA"/>
</dbReference>
<gene>
    <name evidence="1" type="ORF">C1645_879819</name>
</gene>
<keyword evidence="2" id="KW-1185">Reference proteome</keyword>
<accession>A0A397SP64</accession>
<dbReference type="OrthoDB" id="2435381at2759"/>
<dbReference type="STRING" id="658196.A0A397SP64"/>
<dbReference type="Proteomes" id="UP000265703">
    <property type="component" value="Unassembled WGS sequence"/>
</dbReference>
<comment type="caution">
    <text evidence="1">The sequence shown here is derived from an EMBL/GenBank/DDBJ whole genome shotgun (WGS) entry which is preliminary data.</text>
</comment>
<reference evidence="1 2" key="1">
    <citation type="submission" date="2018-06" db="EMBL/GenBank/DDBJ databases">
        <title>Comparative genomics reveals the genomic features of Rhizophagus irregularis, R. cerebriforme, R. diaphanum and Gigaspora rosea, and their symbiotic lifestyle signature.</title>
        <authorList>
            <person name="Morin E."/>
            <person name="San Clemente H."/>
            <person name="Chen E.C.H."/>
            <person name="De La Providencia I."/>
            <person name="Hainaut M."/>
            <person name="Kuo A."/>
            <person name="Kohler A."/>
            <person name="Murat C."/>
            <person name="Tang N."/>
            <person name="Roy S."/>
            <person name="Loubradou J."/>
            <person name="Henrissat B."/>
            <person name="Grigoriev I.V."/>
            <person name="Corradi N."/>
            <person name="Roux C."/>
            <person name="Martin F.M."/>
        </authorList>
    </citation>
    <scope>NUCLEOTIDE SEQUENCE [LARGE SCALE GENOMIC DNA]</scope>
    <source>
        <strain evidence="1 2">DAOM 227022</strain>
    </source>
</reference>
<protein>
    <submittedName>
        <fullName evidence="1">Uncharacterized protein</fullName>
    </submittedName>
</protein>
<dbReference type="AlphaFoldDB" id="A0A397SP64"/>
<organism evidence="1 2">
    <name type="scientific">Glomus cerebriforme</name>
    <dbReference type="NCBI Taxonomy" id="658196"/>
    <lineage>
        <taxon>Eukaryota</taxon>
        <taxon>Fungi</taxon>
        <taxon>Fungi incertae sedis</taxon>
        <taxon>Mucoromycota</taxon>
        <taxon>Glomeromycotina</taxon>
        <taxon>Glomeromycetes</taxon>
        <taxon>Glomerales</taxon>
        <taxon>Glomeraceae</taxon>
        <taxon>Glomus</taxon>
    </lineage>
</organism>